<protein>
    <recommendedName>
        <fullName evidence="2">UPF0297 protein G6R28_00520</fullName>
    </recommendedName>
</protein>
<dbReference type="Pfam" id="PF06135">
    <property type="entry name" value="IreB"/>
    <property type="match status" value="1"/>
</dbReference>
<dbReference type="InterPro" id="IPR009309">
    <property type="entry name" value="IreB"/>
</dbReference>
<proteinExistence type="inferred from homology"/>
<dbReference type="PANTHER" id="PTHR40067">
    <property type="entry name" value="UPF0297 PROTEIN YRZL"/>
    <property type="match status" value="1"/>
</dbReference>
<organism evidence="3 4">
    <name type="scientific">Fructobacillus papyrifericola</name>
    <dbReference type="NCBI Taxonomy" id="2713172"/>
    <lineage>
        <taxon>Bacteria</taxon>
        <taxon>Bacillati</taxon>
        <taxon>Bacillota</taxon>
        <taxon>Bacilli</taxon>
        <taxon>Lactobacillales</taxon>
        <taxon>Lactobacillaceae</taxon>
        <taxon>Fructobacillus</taxon>
    </lineage>
</organism>
<dbReference type="PANTHER" id="PTHR40067:SF1">
    <property type="entry name" value="UPF0297 PROTEIN YRZL"/>
    <property type="match status" value="1"/>
</dbReference>
<comment type="caution">
    <text evidence="3">The sequence shown here is derived from an EMBL/GenBank/DDBJ whole genome shotgun (WGS) entry which is preliminary data.</text>
</comment>
<evidence type="ECO:0000256" key="2">
    <source>
        <dbReference type="HAMAP-Rule" id="MF_01507"/>
    </source>
</evidence>
<dbReference type="EMBL" id="JAAMFJ010000001">
    <property type="protein sequence ID" value="MBS9335719.1"/>
    <property type="molecule type" value="Genomic_DNA"/>
</dbReference>
<evidence type="ECO:0000313" key="3">
    <source>
        <dbReference type="EMBL" id="MBS9335719.1"/>
    </source>
</evidence>
<comment type="similarity">
    <text evidence="1 2">Belongs to the UPF0297 family.</text>
</comment>
<dbReference type="PIRSF" id="PIRSF037258">
    <property type="entry name" value="DUF965_bac"/>
    <property type="match status" value="1"/>
</dbReference>
<reference evidence="3 4" key="1">
    <citation type="submission" date="2020-02" db="EMBL/GenBank/DDBJ databases">
        <title>Fructobacillus sp. isolated from paper mulberry of Taiwan.</title>
        <authorList>
            <person name="Lin S.-T."/>
        </authorList>
    </citation>
    <scope>NUCLEOTIDE SEQUENCE [LARGE SCALE GENOMIC DNA]</scope>
    <source>
        <strain evidence="3 4">M1-21</strain>
    </source>
</reference>
<keyword evidence="4" id="KW-1185">Reference proteome</keyword>
<name>A0ABS5QR91_9LACO</name>
<sequence>MSVSDQTAIFDFGQQEPKDIHETMELVYAALEEKGYNPFNQIVGYLMSGDPAYIPRLHDARNLIKRHERDEIIEELVHAYLKK</sequence>
<dbReference type="HAMAP" id="MF_01507">
    <property type="entry name" value="UPF0297"/>
    <property type="match status" value="1"/>
</dbReference>
<gene>
    <name evidence="3" type="ORF">G6R28_00520</name>
</gene>
<dbReference type="Proteomes" id="UP000735205">
    <property type="component" value="Unassembled WGS sequence"/>
</dbReference>
<accession>A0ABS5QR91</accession>
<dbReference type="NCBIfam" id="NF003997">
    <property type="entry name" value="PRK05473.1"/>
    <property type="match status" value="1"/>
</dbReference>
<dbReference type="RefSeq" id="WP_213792293.1">
    <property type="nucleotide sequence ID" value="NZ_JAAMFJ010000001.1"/>
</dbReference>
<evidence type="ECO:0000313" key="4">
    <source>
        <dbReference type="Proteomes" id="UP000735205"/>
    </source>
</evidence>
<evidence type="ECO:0000256" key="1">
    <source>
        <dbReference type="ARBA" id="ARBA00010888"/>
    </source>
</evidence>